<keyword evidence="3 4" id="KW-0546">Nucleotide metabolism</keyword>
<evidence type="ECO:0000256" key="2">
    <source>
        <dbReference type="ARBA" id="ARBA00022801"/>
    </source>
</evidence>
<feature type="active site" description="Proton acceptor" evidence="4">
    <location>
        <position position="76"/>
    </location>
</feature>
<dbReference type="HAMAP" id="MF_00528">
    <property type="entry name" value="Maf"/>
    <property type="match status" value="1"/>
</dbReference>
<keyword evidence="2 4" id="KW-0378">Hydrolase</keyword>
<comment type="catalytic activity">
    <reaction evidence="4">
        <text>a ribonucleoside 5'-triphosphate + H2O = a ribonucleoside 5'-phosphate + diphosphate + H(+)</text>
        <dbReference type="Rhea" id="RHEA:23996"/>
        <dbReference type="ChEBI" id="CHEBI:15377"/>
        <dbReference type="ChEBI" id="CHEBI:15378"/>
        <dbReference type="ChEBI" id="CHEBI:33019"/>
        <dbReference type="ChEBI" id="CHEBI:58043"/>
        <dbReference type="ChEBI" id="CHEBI:61557"/>
        <dbReference type="EC" id="3.6.1.9"/>
    </reaction>
</comment>
<evidence type="ECO:0000256" key="1">
    <source>
        <dbReference type="ARBA" id="ARBA00001968"/>
    </source>
</evidence>
<evidence type="ECO:0000256" key="3">
    <source>
        <dbReference type="ARBA" id="ARBA00023080"/>
    </source>
</evidence>
<accession>A0A1R3WVQ1</accession>
<dbReference type="RefSeq" id="WP_076650098.1">
    <property type="nucleotide sequence ID" value="NZ_FTPS01000001.1"/>
</dbReference>
<dbReference type="GO" id="GO:0047429">
    <property type="term" value="F:nucleoside triphosphate diphosphatase activity"/>
    <property type="evidence" value="ECO:0007669"/>
    <property type="project" value="UniProtKB-EC"/>
</dbReference>
<dbReference type="OrthoDB" id="9813962at2"/>
<dbReference type="STRING" id="515897.SAMN05421849_1389"/>
<proteinExistence type="inferred from homology"/>
<evidence type="ECO:0000313" key="6">
    <source>
        <dbReference type="Proteomes" id="UP000192455"/>
    </source>
</evidence>
<reference evidence="5 6" key="1">
    <citation type="submission" date="2017-01" db="EMBL/GenBank/DDBJ databases">
        <authorList>
            <person name="Mah S.A."/>
            <person name="Swanson W.J."/>
            <person name="Moy G.W."/>
            <person name="Vacquier V.D."/>
        </authorList>
    </citation>
    <scope>NUCLEOTIDE SEQUENCE [LARGE SCALE GENOMIC DNA]</scope>
    <source>
        <strain evidence="5 6">DSM 21219</strain>
    </source>
</reference>
<dbReference type="Gene3D" id="3.90.950.10">
    <property type="match status" value="1"/>
</dbReference>
<dbReference type="InterPro" id="IPR029001">
    <property type="entry name" value="ITPase-like_fam"/>
</dbReference>
<dbReference type="PANTHER" id="PTHR43213:SF5">
    <property type="entry name" value="BIFUNCTIONAL DTTP_UTP PYROPHOSPHATASE_METHYLTRANSFERASE PROTEIN-RELATED"/>
    <property type="match status" value="1"/>
</dbReference>
<sequence length="199" mass="21666">MVVPLILASGSSIRAALLRQAGLVFTVVPAELDEARIKRGLVGQDAAPARIAATLATEKALAVSRQHPDALVIGCDQVLDHGGRLLSKPADPREAREQLTTLRGTQHRLTTAAAVACGQKVIWTQIGEVGLHMRLLSDNYLDDYIARNWHSIREAVGAYKLEEEGVRLFTAIRGDYFHILGLPMLELVGFLVDEGVIEQ</sequence>
<keyword evidence="6" id="KW-1185">Reference proteome</keyword>
<gene>
    <name evidence="5" type="ORF">SAMN05421849_1389</name>
</gene>
<comment type="cofactor">
    <cofactor evidence="1 4">
        <name>a divalent metal cation</name>
        <dbReference type="ChEBI" id="CHEBI:60240"/>
    </cofactor>
</comment>
<dbReference type="InterPro" id="IPR003697">
    <property type="entry name" value="Maf-like"/>
</dbReference>
<dbReference type="GO" id="GO:0009117">
    <property type="term" value="P:nucleotide metabolic process"/>
    <property type="evidence" value="ECO:0007669"/>
    <property type="project" value="UniProtKB-KW"/>
</dbReference>
<protein>
    <recommendedName>
        <fullName evidence="4">Nucleoside triphosphate pyrophosphatase</fullName>
        <ecNumber evidence="4">3.6.1.9</ecNumber>
    </recommendedName>
    <alternativeName>
        <fullName evidence="4">Nucleotide pyrophosphatase</fullName>
        <shortName evidence="4">Nucleotide PPase</shortName>
    </alternativeName>
</protein>
<comment type="subcellular location">
    <subcellularLocation>
        <location evidence="4">Cytoplasm</location>
    </subcellularLocation>
</comment>
<dbReference type="Proteomes" id="UP000192455">
    <property type="component" value="Unassembled WGS sequence"/>
</dbReference>
<comment type="similarity">
    <text evidence="4">Belongs to the Maf family.</text>
</comment>
<keyword evidence="4" id="KW-0963">Cytoplasm</keyword>
<dbReference type="EC" id="3.6.1.9" evidence="4"/>
<dbReference type="PIRSF" id="PIRSF006305">
    <property type="entry name" value="Maf"/>
    <property type="match status" value="1"/>
</dbReference>
<dbReference type="Pfam" id="PF02545">
    <property type="entry name" value="Maf"/>
    <property type="match status" value="1"/>
</dbReference>
<dbReference type="EMBL" id="FTPS01000001">
    <property type="protein sequence ID" value="SIT80894.1"/>
    <property type="molecule type" value="Genomic_DNA"/>
</dbReference>
<dbReference type="CDD" id="cd00555">
    <property type="entry name" value="Maf"/>
    <property type="match status" value="1"/>
</dbReference>
<dbReference type="SUPFAM" id="SSF52972">
    <property type="entry name" value="ITPase-like"/>
    <property type="match status" value="1"/>
</dbReference>
<name>A0A1R3WVQ1_9RHOB</name>
<dbReference type="AlphaFoldDB" id="A0A1R3WVQ1"/>
<evidence type="ECO:0000256" key="4">
    <source>
        <dbReference type="HAMAP-Rule" id="MF_00528"/>
    </source>
</evidence>
<evidence type="ECO:0000313" key="5">
    <source>
        <dbReference type="EMBL" id="SIT80894.1"/>
    </source>
</evidence>
<dbReference type="PANTHER" id="PTHR43213">
    <property type="entry name" value="BIFUNCTIONAL DTTP/UTP PYROPHOSPHATASE/METHYLTRANSFERASE PROTEIN-RELATED"/>
    <property type="match status" value="1"/>
</dbReference>
<dbReference type="GO" id="GO:0005737">
    <property type="term" value="C:cytoplasm"/>
    <property type="evidence" value="ECO:0007669"/>
    <property type="project" value="UniProtKB-SubCell"/>
</dbReference>
<comment type="caution">
    <text evidence="4">Lacks conserved residue(s) required for the propagation of feature annotation.</text>
</comment>
<comment type="function">
    <text evidence="4">Nucleoside triphosphate pyrophosphatase. May have a dual role in cell division arrest and in preventing the incorporation of modified nucleotides into cellular nucleic acids.</text>
</comment>
<comment type="catalytic activity">
    <reaction evidence="4">
        <text>a 2'-deoxyribonucleoside 5'-triphosphate + H2O = a 2'-deoxyribonucleoside 5'-phosphate + diphosphate + H(+)</text>
        <dbReference type="Rhea" id="RHEA:44644"/>
        <dbReference type="ChEBI" id="CHEBI:15377"/>
        <dbReference type="ChEBI" id="CHEBI:15378"/>
        <dbReference type="ChEBI" id="CHEBI:33019"/>
        <dbReference type="ChEBI" id="CHEBI:61560"/>
        <dbReference type="ChEBI" id="CHEBI:65317"/>
        <dbReference type="EC" id="3.6.1.9"/>
    </reaction>
</comment>
<organism evidence="5 6">
    <name type="scientific">Pontibaca methylaminivorans</name>
    <dbReference type="NCBI Taxonomy" id="515897"/>
    <lineage>
        <taxon>Bacteria</taxon>
        <taxon>Pseudomonadati</taxon>
        <taxon>Pseudomonadota</taxon>
        <taxon>Alphaproteobacteria</taxon>
        <taxon>Rhodobacterales</taxon>
        <taxon>Roseobacteraceae</taxon>
        <taxon>Pontibaca</taxon>
    </lineage>
</organism>